<dbReference type="Gene3D" id="1.25.10.10">
    <property type="entry name" value="Leucine-rich Repeat Variant"/>
    <property type="match status" value="1"/>
</dbReference>
<feature type="compositionally biased region" description="Acidic residues" evidence="4">
    <location>
        <begin position="1119"/>
        <end position="1135"/>
    </location>
</feature>
<name>A0A2V2V2F0_TRYCR</name>
<dbReference type="VEuPathDB" id="TriTrypDB:TcCLB.506239.60"/>
<feature type="compositionally biased region" description="Basic and acidic residues" evidence="4">
    <location>
        <begin position="1213"/>
        <end position="1223"/>
    </location>
</feature>
<accession>A0A2V2V2F0</accession>
<dbReference type="VEuPathDB" id="TriTrypDB:TcCL_ESM03116"/>
<dbReference type="OrthoDB" id="760868at2759"/>
<dbReference type="VEuPathDB" id="TriTrypDB:Tc_MARK_1226"/>
<comment type="caution">
    <text evidence="5">The sequence shown here is derived from an EMBL/GenBank/DDBJ whole genome shotgun (WGS) entry which is preliminary data.</text>
</comment>
<dbReference type="VEuPathDB" id="TriTrypDB:C4B63_51g110"/>
<dbReference type="VEuPathDB" id="TriTrypDB:TcCL_Unassigned06248"/>
<feature type="region of interest" description="Disordered" evidence="4">
    <location>
        <begin position="1057"/>
        <end position="1099"/>
    </location>
</feature>
<dbReference type="VEuPathDB" id="TriTrypDB:TcG_06570"/>
<dbReference type="VEuPathDB" id="TriTrypDB:C3747_250g47"/>
<dbReference type="VEuPathDB" id="TriTrypDB:TcBrA4_0073110"/>
<evidence type="ECO:0000313" key="6">
    <source>
        <dbReference type="Proteomes" id="UP000246121"/>
    </source>
</evidence>
<dbReference type="VEuPathDB" id="TriTrypDB:ECC02_004255"/>
<dbReference type="VEuPathDB" id="TriTrypDB:TcYC6_0101220"/>
<comment type="subcellular location">
    <subcellularLocation>
        <location evidence="1">Cytoplasm</location>
    </subcellularLocation>
</comment>
<feature type="compositionally biased region" description="Acidic residues" evidence="4">
    <location>
        <begin position="1062"/>
        <end position="1094"/>
    </location>
</feature>
<sequence>MAGDEALLHIFVGTLSADKTTREQAEATLTHISADPRLITRLIHFSCQELPFHDAPAEMQQALQAASIRVRNVLGRSDWNQNPYFTEETKSAVRECIVPLQCGPHVPELVRRQLLAATQNLICYDYPHLWPSLMPQLRRILEECGAHLCVLSDASSSREVATLRLKGALGILRACCKVYSNPIKIDADDIEAFIDAFCPLLLSLTEMLVSVWAQELLAQQTPPQPPPQLNGIPDPSFQFSTKRKEKCMFVLSLWHNELSHCLRIALRCIHSLTEARWPRFLCDQPGMDRLCKGCLGQLLDASHKTLLPLYRLRILNSDCGDSDLFSLFHESAVWKLLKWTQGMCLKIMQDLMFPKRCERRAREAAKYFCDHYLLGFVQHALDLVRWHATPRHLTSKAYIMSLEILAMAVDGREAYRSVIAPNAEEIFTSLIFPRLTFSAEDAELWTSNPAEYVRLQTSPAGDLYSAKVVSSGLMLTLAASSKTFHDADFVHHVVQYVLERLTTHAKAAAQGDMEAARVVDACLFAIYQFNKVLRSIGFGDDRVEWLLTNYVAPAAKYPVGFLRARSILVLSVFASKIHWSSPQAFQFVLSEILPLLQDPEMPVRMQACASIASLICHPHARGVIAPCISDVIQHYFYAMRLMDSEGVVRTLRRTIKHYRDVLSQWALHLTEMLVQHFLHVLERVLAEEVKDSEFTPFTDNTGSDARLDPLVSDEDAVADIIMTADEVLETLTTLVRAVSQQEVNSSSKASGEGGLILQMQERIAPLLYVVLSREKGSCLGFMDASLMLLTTILSLSSAVASSMWRLLPCIHQLIVQGAVDYFYQMLPPLDNFVSVSPEQFLFFPMSDLCAVPEFATNMASMTPAQIVCMMCDTVMQSSHLLHLRDLSAVPKVYDSILQNLWLFKQREGGDNTTAIAMADSLVEYILQAALRVLNDSSSQKKQRRTLTLLFANNVLSAILADAALTVRMLSSAGVLLPFFVHYIRLVQEETMQVMLRSYDRRLFVMAIATLARLQTEQAELAASLEEVLCGVLEGEVLEKYSHREGAMVITEVGMRESLSDGDAYDEEEWSGEAESDSGDDDEMEDEEDDEEEASGMENDKCLQPLLHSAADVLKRDAAAADDGDDDEGEEENLLDETDFVAPIDARNAWAFLLESFRHASAAASTRFCQLVGDANSQRQLQSIMQLSDAVEQLLAARGRPNAADPHSPLPHPPVREKLKPHVL</sequence>
<keyword evidence="3" id="KW-0653">Protein transport</keyword>
<evidence type="ECO:0000256" key="3">
    <source>
        <dbReference type="ARBA" id="ARBA00022927"/>
    </source>
</evidence>
<dbReference type="VEuPathDB" id="TriTrypDB:BCY84_13719"/>
<dbReference type="PANTHER" id="PTHR10997:SF18">
    <property type="entry name" value="D-IMPORTIN 7_RANBP7"/>
    <property type="match status" value="1"/>
</dbReference>
<dbReference type="GO" id="GO:0005829">
    <property type="term" value="C:cytosol"/>
    <property type="evidence" value="ECO:0007669"/>
    <property type="project" value="TreeGrafter"/>
</dbReference>
<dbReference type="VEuPathDB" id="TriTrypDB:TCDM_06993"/>
<dbReference type="PANTHER" id="PTHR10997">
    <property type="entry name" value="IMPORTIN-7, 8, 11"/>
    <property type="match status" value="1"/>
</dbReference>
<dbReference type="EMBL" id="PRFA01000051">
    <property type="protein sequence ID" value="PWU90371.1"/>
    <property type="molecule type" value="Genomic_DNA"/>
</dbReference>
<dbReference type="VEuPathDB" id="TriTrypDB:TCSYLVIO_010082"/>
<evidence type="ECO:0008006" key="7">
    <source>
        <dbReference type="Google" id="ProtNLM"/>
    </source>
</evidence>
<dbReference type="InterPro" id="IPR016024">
    <property type="entry name" value="ARM-type_fold"/>
</dbReference>
<dbReference type="VEuPathDB" id="TriTrypDB:TCDM_06992"/>
<organism evidence="5 6">
    <name type="scientific">Trypanosoma cruzi</name>
    <dbReference type="NCBI Taxonomy" id="5693"/>
    <lineage>
        <taxon>Eukaryota</taxon>
        <taxon>Discoba</taxon>
        <taxon>Euglenozoa</taxon>
        <taxon>Kinetoplastea</taxon>
        <taxon>Metakinetoplastina</taxon>
        <taxon>Trypanosomatida</taxon>
        <taxon>Trypanosomatidae</taxon>
        <taxon>Trypanosoma</taxon>
        <taxon>Schizotrypanum</taxon>
    </lineage>
</organism>
<protein>
    <recommendedName>
        <fullName evidence="7">Importin N-terminal domain-containing protein</fullName>
    </recommendedName>
</protein>
<evidence type="ECO:0000256" key="4">
    <source>
        <dbReference type="SAM" id="MobiDB-lite"/>
    </source>
</evidence>
<dbReference type="Proteomes" id="UP000246121">
    <property type="component" value="Unassembled WGS sequence"/>
</dbReference>
<gene>
    <name evidence="5" type="ORF">C4B63_51g110</name>
</gene>
<dbReference type="GO" id="GO:0006606">
    <property type="term" value="P:protein import into nucleus"/>
    <property type="evidence" value="ECO:0007669"/>
    <property type="project" value="TreeGrafter"/>
</dbReference>
<dbReference type="VEuPathDB" id="TriTrypDB:TcCLB.506181.150"/>
<dbReference type="VEuPathDB" id="TriTrypDB:TcCLB.506177.50"/>
<evidence type="ECO:0000256" key="1">
    <source>
        <dbReference type="ARBA" id="ARBA00004496"/>
    </source>
</evidence>
<feature type="region of interest" description="Disordered" evidence="4">
    <location>
        <begin position="1199"/>
        <end position="1223"/>
    </location>
</feature>
<proteinExistence type="predicted"/>
<evidence type="ECO:0000256" key="2">
    <source>
        <dbReference type="ARBA" id="ARBA00022490"/>
    </source>
</evidence>
<dbReference type="InterPro" id="IPR011989">
    <property type="entry name" value="ARM-like"/>
</dbReference>
<keyword evidence="3" id="KW-0813">Transport</keyword>
<dbReference type="GO" id="GO:0005635">
    <property type="term" value="C:nuclear envelope"/>
    <property type="evidence" value="ECO:0007669"/>
    <property type="project" value="TreeGrafter"/>
</dbReference>
<keyword evidence="2" id="KW-0963">Cytoplasm</keyword>
<dbReference type="AlphaFoldDB" id="A0A2V2V2F0"/>
<feature type="region of interest" description="Disordered" evidence="4">
    <location>
        <begin position="1116"/>
        <end position="1135"/>
    </location>
</feature>
<evidence type="ECO:0000313" key="5">
    <source>
        <dbReference type="EMBL" id="PWU90371.1"/>
    </source>
</evidence>
<reference evidence="5 6" key="1">
    <citation type="journal article" date="2018" name="Microb. Genom.">
        <title>Expanding an expanded genome: long-read sequencing of Trypanosoma cruzi.</title>
        <authorList>
            <person name="Berna L."/>
            <person name="Rodriguez M."/>
            <person name="Chiribao M.L."/>
            <person name="Parodi-Talice A."/>
            <person name="Pita S."/>
            <person name="Rijo G."/>
            <person name="Alvarez-Valin F."/>
            <person name="Robello C."/>
        </authorList>
    </citation>
    <scope>NUCLEOTIDE SEQUENCE [LARGE SCALE GENOMIC DNA]</scope>
    <source>
        <strain evidence="5 6">Dm28c</strain>
    </source>
</reference>
<dbReference type="SUPFAM" id="SSF48371">
    <property type="entry name" value="ARM repeat"/>
    <property type="match status" value="1"/>
</dbReference>